<dbReference type="PANTHER" id="PTHR30146">
    <property type="entry name" value="LACI-RELATED TRANSCRIPTIONAL REPRESSOR"/>
    <property type="match status" value="1"/>
</dbReference>
<reference evidence="5 6" key="1">
    <citation type="submission" date="2019-05" db="EMBL/GenBank/DDBJ databases">
        <title>Genome sequences of Thalassotalea litorea 1K03283.</title>
        <authorList>
            <person name="Zhang D."/>
        </authorList>
    </citation>
    <scope>NUCLEOTIDE SEQUENCE [LARGE SCALE GENOMIC DNA]</scope>
    <source>
        <strain evidence="5 6">MCCC 1K03283</strain>
    </source>
</reference>
<dbReference type="PANTHER" id="PTHR30146:SF109">
    <property type="entry name" value="HTH-TYPE TRANSCRIPTIONAL REGULATOR GALS"/>
    <property type="match status" value="1"/>
</dbReference>
<dbReference type="RefSeq" id="WP_138320329.1">
    <property type="nucleotide sequence ID" value="NZ_VCBC01000011.1"/>
</dbReference>
<dbReference type="PROSITE" id="PS50932">
    <property type="entry name" value="HTH_LACI_2"/>
    <property type="match status" value="1"/>
</dbReference>
<protein>
    <submittedName>
        <fullName evidence="5">LacI family transcriptional regulator</fullName>
    </submittedName>
</protein>
<dbReference type="GO" id="GO:0000976">
    <property type="term" value="F:transcription cis-regulatory region binding"/>
    <property type="evidence" value="ECO:0007669"/>
    <property type="project" value="TreeGrafter"/>
</dbReference>
<sequence>MKEKNVTIRDVAKHLGVSIATVSRAISQPDRVSKKSLERVQKAVNELGYRPNLLSQNFRYKRSNTLIVLIPNIENLFFSQLIRGIESVAQQAGFNVLLGDTQDSPERELNYINLVETQQADGIIQLATFNPEFSIIPSTKIPLVSAGGSANTPYPTIRIDNIHAAADIARHLIALEHTEFAVITGLKNDQNTHERLKGFCDTLLDHSLSLPDTRIYSGDYSLASGYENGLRIIAKPESQRPSAIFCFNDEMAMGACKAIREAGLNIPEDISVIGFDGLQIGEYNEPALTTIMQPGRSLGEQAARYILQWIDGDKPDYNDVIVEHQLLIRQSCDKHKVK</sequence>
<evidence type="ECO:0000313" key="6">
    <source>
        <dbReference type="Proteomes" id="UP000307790"/>
    </source>
</evidence>
<dbReference type="AlphaFoldDB" id="A0A5R9IM85"/>
<evidence type="ECO:0000313" key="5">
    <source>
        <dbReference type="EMBL" id="TLU64346.1"/>
    </source>
</evidence>
<dbReference type="CDD" id="cd01392">
    <property type="entry name" value="HTH_LacI"/>
    <property type="match status" value="1"/>
</dbReference>
<dbReference type="Gene3D" id="3.40.50.2300">
    <property type="match status" value="2"/>
</dbReference>
<dbReference type="SMART" id="SM00354">
    <property type="entry name" value="HTH_LACI"/>
    <property type="match status" value="1"/>
</dbReference>
<evidence type="ECO:0000256" key="2">
    <source>
        <dbReference type="ARBA" id="ARBA00023125"/>
    </source>
</evidence>
<dbReference type="InterPro" id="IPR001761">
    <property type="entry name" value="Peripla_BP/Lac1_sug-bd_dom"/>
</dbReference>
<comment type="caution">
    <text evidence="5">The sequence shown here is derived from an EMBL/GenBank/DDBJ whole genome shotgun (WGS) entry which is preliminary data.</text>
</comment>
<dbReference type="InterPro" id="IPR000843">
    <property type="entry name" value="HTH_LacI"/>
</dbReference>
<dbReference type="SUPFAM" id="SSF53822">
    <property type="entry name" value="Periplasmic binding protein-like I"/>
    <property type="match status" value="1"/>
</dbReference>
<dbReference type="EMBL" id="VCBC01000011">
    <property type="protein sequence ID" value="TLU64346.1"/>
    <property type="molecule type" value="Genomic_DNA"/>
</dbReference>
<keyword evidence="6" id="KW-1185">Reference proteome</keyword>
<organism evidence="5 6">
    <name type="scientific">Thalassotalea litorea</name>
    <dbReference type="NCBI Taxonomy" id="2020715"/>
    <lineage>
        <taxon>Bacteria</taxon>
        <taxon>Pseudomonadati</taxon>
        <taxon>Pseudomonadota</taxon>
        <taxon>Gammaproteobacteria</taxon>
        <taxon>Alteromonadales</taxon>
        <taxon>Colwelliaceae</taxon>
        <taxon>Thalassotalea</taxon>
    </lineage>
</organism>
<keyword evidence="2" id="KW-0238">DNA-binding</keyword>
<gene>
    <name evidence="5" type="ORF">FE810_12155</name>
</gene>
<accession>A0A5R9IM85</accession>
<keyword evidence="1" id="KW-0805">Transcription regulation</keyword>
<evidence type="ECO:0000259" key="4">
    <source>
        <dbReference type="PROSITE" id="PS50932"/>
    </source>
</evidence>
<dbReference type="Proteomes" id="UP000307790">
    <property type="component" value="Unassembled WGS sequence"/>
</dbReference>
<keyword evidence="3" id="KW-0804">Transcription</keyword>
<evidence type="ECO:0000256" key="1">
    <source>
        <dbReference type="ARBA" id="ARBA00023015"/>
    </source>
</evidence>
<dbReference type="InterPro" id="IPR010982">
    <property type="entry name" value="Lambda_DNA-bd_dom_sf"/>
</dbReference>
<name>A0A5R9IM85_9GAMM</name>
<dbReference type="OrthoDB" id="9798934at2"/>
<dbReference type="InterPro" id="IPR028082">
    <property type="entry name" value="Peripla_BP_I"/>
</dbReference>
<dbReference type="GO" id="GO:0003700">
    <property type="term" value="F:DNA-binding transcription factor activity"/>
    <property type="evidence" value="ECO:0007669"/>
    <property type="project" value="TreeGrafter"/>
</dbReference>
<feature type="domain" description="HTH lacI-type" evidence="4">
    <location>
        <begin position="6"/>
        <end position="60"/>
    </location>
</feature>
<dbReference type="SUPFAM" id="SSF47413">
    <property type="entry name" value="lambda repressor-like DNA-binding domains"/>
    <property type="match status" value="1"/>
</dbReference>
<dbReference type="Gene3D" id="1.10.260.40">
    <property type="entry name" value="lambda repressor-like DNA-binding domains"/>
    <property type="match status" value="1"/>
</dbReference>
<evidence type="ECO:0000256" key="3">
    <source>
        <dbReference type="ARBA" id="ARBA00023163"/>
    </source>
</evidence>
<dbReference type="Pfam" id="PF00356">
    <property type="entry name" value="LacI"/>
    <property type="match status" value="1"/>
</dbReference>
<proteinExistence type="predicted"/>
<dbReference type="Pfam" id="PF00532">
    <property type="entry name" value="Peripla_BP_1"/>
    <property type="match status" value="1"/>
</dbReference>